<dbReference type="AlphaFoldDB" id="A0A8S4QT23"/>
<comment type="caution">
    <text evidence="2">The sequence shown here is derived from an EMBL/GenBank/DDBJ whole genome shotgun (WGS) entry which is preliminary data.</text>
</comment>
<proteinExistence type="predicted"/>
<dbReference type="Proteomes" id="UP000838756">
    <property type="component" value="Unassembled WGS sequence"/>
</dbReference>
<sequence length="110" mass="12550">MVNGFVPWTETKDPLACNTDDPVNFIDVSRDPVRTPFQWSNGKNAGFSEAESTWLPVAEGYENINVANQRSAVRSHYQVYRTLISLRMRSAFRLGRYDSLALNNDVFAFK</sequence>
<reference evidence="2" key="1">
    <citation type="submission" date="2022-03" db="EMBL/GenBank/DDBJ databases">
        <authorList>
            <person name="Lindestad O."/>
        </authorList>
    </citation>
    <scope>NUCLEOTIDE SEQUENCE</scope>
</reference>
<dbReference type="OrthoDB" id="1740265at2759"/>
<dbReference type="GO" id="GO:0005975">
    <property type="term" value="P:carbohydrate metabolic process"/>
    <property type="evidence" value="ECO:0007669"/>
    <property type="project" value="InterPro"/>
</dbReference>
<evidence type="ECO:0000313" key="2">
    <source>
        <dbReference type="EMBL" id="CAH2218451.1"/>
    </source>
</evidence>
<dbReference type="InterPro" id="IPR006047">
    <property type="entry name" value="GH13_cat_dom"/>
</dbReference>
<dbReference type="EMBL" id="CAKXAJ010019622">
    <property type="protein sequence ID" value="CAH2218451.1"/>
    <property type="molecule type" value="Genomic_DNA"/>
</dbReference>
<feature type="domain" description="Glycosyl hydrolase family 13 catalytic" evidence="1">
    <location>
        <begin position="3"/>
        <end position="89"/>
    </location>
</feature>
<dbReference type="Gene3D" id="3.20.20.80">
    <property type="entry name" value="Glycosidases"/>
    <property type="match status" value="1"/>
</dbReference>
<dbReference type="SUPFAM" id="SSF51445">
    <property type="entry name" value="(Trans)glycosidases"/>
    <property type="match status" value="1"/>
</dbReference>
<name>A0A8S4QT23_9NEOP</name>
<dbReference type="Pfam" id="PF00128">
    <property type="entry name" value="Alpha-amylase"/>
    <property type="match status" value="1"/>
</dbReference>
<feature type="non-terminal residue" evidence="2">
    <location>
        <position position="1"/>
    </location>
</feature>
<keyword evidence="3" id="KW-1185">Reference proteome</keyword>
<gene>
    <name evidence="2" type="primary">jg12952</name>
    <name evidence="2" type="ORF">PAEG_LOCUS6285</name>
</gene>
<accession>A0A8S4QT23</accession>
<organism evidence="2 3">
    <name type="scientific">Pararge aegeria aegeria</name>
    <dbReference type="NCBI Taxonomy" id="348720"/>
    <lineage>
        <taxon>Eukaryota</taxon>
        <taxon>Metazoa</taxon>
        <taxon>Ecdysozoa</taxon>
        <taxon>Arthropoda</taxon>
        <taxon>Hexapoda</taxon>
        <taxon>Insecta</taxon>
        <taxon>Pterygota</taxon>
        <taxon>Neoptera</taxon>
        <taxon>Endopterygota</taxon>
        <taxon>Lepidoptera</taxon>
        <taxon>Glossata</taxon>
        <taxon>Ditrysia</taxon>
        <taxon>Papilionoidea</taxon>
        <taxon>Nymphalidae</taxon>
        <taxon>Satyrinae</taxon>
        <taxon>Satyrini</taxon>
        <taxon>Parargina</taxon>
        <taxon>Pararge</taxon>
    </lineage>
</organism>
<dbReference type="InterPro" id="IPR017853">
    <property type="entry name" value="GH"/>
</dbReference>
<evidence type="ECO:0000313" key="3">
    <source>
        <dbReference type="Proteomes" id="UP000838756"/>
    </source>
</evidence>
<protein>
    <submittedName>
        <fullName evidence="2">Jg12952 protein</fullName>
    </submittedName>
</protein>
<evidence type="ECO:0000259" key="1">
    <source>
        <dbReference type="Pfam" id="PF00128"/>
    </source>
</evidence>